<comment type="caution">
    <text evidence="13">The sequence shown here is derived from an EMBL/GenBank/DDBJ whole genome shotgun (WGS) entry which is preliminary data.</text>
</comment>
<keyword evidence="7 11" id="KW-0648">Protein biosynthesis</keyword>
<comment type="subunit">
    <text evidence="2 11">Heterotrimer of A, B and C subunits.</text>
</comment>
<evidence type="ECO:0000256" key="5">
    <source>
        <dbReference type="ARBA" id="ARBA00022741"/>
    </source>
</evidence>
<keyword evidence="4 11" id="KW-0436">Ligase</keyword>
<name>A0ABW4ZM93_9SPHI</name>
<evidence type="ECO:0000256" key="1">
    <source>
        <dbReference type="ARBA" id="ARBA00005306"/>
    </source>
</evidence>
<comment type="function">
    <text evidence="8 11">Allows the formation of correctly charged Asn-tRNA(Asn) or Gln-tRNA(Gln) through the transamidation of misacylated Asp-tRNA(Asn) or Glu-tRNA(Gln) in organisms which lack either or both of asparaginyl-tRNA or glutaminyl-tRNA synthetases. The reaction takes place in the presence of glutamine and ATP through an activated phospho-Asp-tRNA(Asn) or phospho-Glu-tRNA(Gln).</text>
</comment>
<protein>
    <recommendedName>
        <fullName evidence="3 11">Aspartyl/glutamyl-tRNA(Asn/Gln) amidotransferase subunit B</fullName>
        <shortName evidence="11">Asp/Glu-ADT subunit B</shortName>
        <ecNumber evidence="11">6.3.5.-</ecNumber>
    </recommendedName>
</protein>
<dbReference type="Pfam" id="PF02934">
    <property type="entry name" value="GatB_N"/>
    <property type="match status" value="1"/>
</dbReference>
<organism evidence="13 14">
    <name type="scientific">Paradesertivirga mongoliensis</name>
    <dbReference type="NCBI Taxonomy" id="2100740"/>
    <lineage>
        <taxon>Bacteria</taxon>
        <taxon>Pseudomonadati</taxon>
        <taxon>Bacteroidota</taxon>
        <taxon>Sphingobacteriia</taxon>
        <taxon>Sphingobacteriales</taxon>
        <taxon>Sphingobacteriaceae</taxon>
        <taxon>Paradesertivirga</taxon>
    </lineage>
</organism>
<evidence type="ECO:0000256" key="2">
    <source>
        <dbReference type="ARBA" id="ARBA00011123"/>
    </source>
</evidence>
<evidence type="ECO:0000313" key="14">
    <source>
        <dbReference type="Proteomes" id="UP001597387"/>
    </source>
</evidence>
<dbReference type="RefSeq" id="WP_255902587.1">
    <property type="nucleotide sequence ID" value="NZ_JAFMZO010000003.1"/>
</dbReference>
<proteinExistence type="inferred from homology"/>
<dbReference type="InterPro" id="IPR017958">
    <property type="entry name" value="Gln-tRNA_amidoTrfase_suB_CS"/>
</dbReference>
<dbReference type="NCBIfam" id="NF004014">
    <property type="entry name" value="PRK05477.1-4"/>
    <property type="match status" value="1"/>
</dbReference>
<dbReference type="NCBIfam" id="TIGR00133">
    <property type="entry name" value="gatB"/>
    <property type="match status" value="1"/>
</dbReference>
<accession>A0ABW4ZM93</accession>
<keyword evidence="5 11" id="KW-0547">Nucleotide-binding</keyword>
<evidence type="ECO:0000259" key="12">
    <source>
        <dbReference type="SMART" id="SM00845"/>
    </source>
</evidence>
<dbReference type="SMART" id="SM00845">
    <property type="entry name" value="GatB_Yqey"/>
    <property type="match status" value="1"/>
</dbReference>
<dbReference type="InterPro" id="IPR006075">
    <property type="entry name" value="Asn/Gln-tRNA_Trfase_suB/E_cat"/>
</dbReference>
<feature type="domain" description="Asn/Gln amidotransferase" evidence="12">
    <location>
        <begin position="341"/>
        <end position="490"/>
    </location>
</feature>
<comment type="catalytic activity">
    <reaction evidence="9 11">
        <text>L-aspartyl-tRNA(Asn) + L-glutamine + ATP + H2O = L-asparaginyl-tRNA(Asn) + L-glutamate + ADP + phosphate + 2 H(+)</text>
        <dbReference type="Rhea" id="RHEA:14513"/>
        <dbReference type="Rhea" id="RHEA-COMP:9674"/>
        <dbReference type="Rhea" id="RHEA-COMP:9677"/>
        <dbReference type="ChEBI" id="CHEBI:15377"/>
        <dbReference type="ChEBI" id="CHEBI:15378"/>
        <dbReference type="ChEBI" id="CHEBI:29985"/>
        <dbReference type="ChEBI" id="CHEBI:30616"/>
        <dbReference type="ChEBI" id="CHEBI:43474"/>
        <dbReference type="ChEBI" id="CHEBI:58359"/>
        <dbReference type="ChEBI" id="CHEBI:78515"/>
        <dbReference type="ChEBI" id="CHEBI:78516"/>
        <dbReference type="ChEBI" id="CHEBI:456216"/>
    </reaction>
</comment>
<dbReference type="InterPro" id="IPR018027">
    <property type="entry name" value="Asn/Gln_amidotransferase"/>
</dbReference>
<dbReference type="EMBL" id="JBHUHZ010000001">
    <property type="protein sequence ID" value="MFD2162956.1"/>
    <property type="molecule type" value="Genomic_DNA"/>
</dbReference>
<evidence type="ECO:0000256" key="7">
    <source>
        <dbReference type="ARBA" id="ARBA00022917"/>
    </source>
</evidence>
<sequence>MKTEQKTLSQEVFEKYELVVGLEIHAQLSTATKIFSSDSAAFGAAPNHHISLVSLGLPGSLPKLNKKVVTFAIKMGLATNCTINRVNRFDRKNYFYADLPKGYQITQDEMPICQRGYVAITLKDGSERKIRLNRIHMEEDAGKSIHDRDQRSSLIDLNRAGVPLIEIVSEPDIRSAEEAAAYLSEVRKLVRYLDICDGNMEEGSLRCDANISVRLKGDTEYGSRCEVKNLNSIRNLQRAVNYEFKRQVQLIEEGIKIEQNTLNFDAATGVTSVLRSKEMAYDYRYFPEPDLPPLTLSEELIQQIKDELPELPEQRVKRYRESFALSEYDAQLLTSDKAVSDYFQEVVNHTSNYKAAANFINGPVQSYLNENPAENIKMKLPAESVALIISLVDDGKINNTAVTQQLFPALVKNPGVDVLDMVQELNLLIDTDSDGLLKYIDQAVSMYPDKVTEYHKGKKGVLGLFMGEVMKLSKGKIDPKTANKLIVEKLDLLK</sequence>
<dbReference type="PANTHER" id="PTHR11659">
    <property type="entry name" value="GLUTAMYL-TRNA GLN AMIDOTRANSFERASE SUBUNIT B MITOCHONDRIAL AND PROKARYOTIC PET112-RELATED"/>
    <property type="match status" value="1"/>
</dbReference>
<comment type="catalytic activity">
    <reaction evidence="10 11">
        <text>L-glutamyl-tRNA(Gln) + L-glutamine + ATP + H2O = L-glutaminyl-tRNA(Gln) + L-glutamate + ADP + phosphate + H(+)</text>
        <dbReference type="Rhea" id="RHEA:17521"/>
        <dbReference type="Rhea" id="RHEA-COMP:9681"/>
        <dbReference type="Rhea" id="RHEA-COMP:9684"/>
        <dbReference type="ChEBI" id="CHEBI:15377"/>
        <dbReference type="ChEBI" id="CHEBI:15378"/>
        <dbReference type="ChEBI" id="CHEBI:29985"/>
        <dbReference type="ChEBI" id="CHEBI:30616"/>
        <dbReference type="ChEBI" id="CHEBI:43474"/>
        <dbReference type="ChEBI" id="CHEBI:58359"/>
        <dbReference type="ChEBI" id="CHEBI:78520"/>
        <dbReference type="ChEBI" id="CHEBI:78521"/>
        <dbReference type="ChEBI" id="CHEBI:456216"/>
    </reaction>
</comment>
<dbReference type="InterPro" id="IPR017959">
    <property type="entry name" value="Asn/Gln-tRNA_amidoTrfase_suB/E"/>
</dbReference>
<dbReference type="InterPro" id="IPR004413">
    <property type="entry name" value="GatB"/>
</dbReference>
<dbReference type="InterPro" id="IPR014746">
    <property type="entry name" value="Gln_synth/guanido_kin_cat_dom"/>
</dbReference>
<keyword evidence="6 11" id="KW-0067">ATP-binding</keyword>
<dbReference type="InterPro" id="IPR023168">
    <property type="entry name" value="GatB_Yqey_C_2"/>
</dbReference>
<dbReference type="SUPFAM" id="SSF89095">
    <property type="entry name" value="GatB/YqeY motif"/>
    <property type="match status" value="1"/>
</dbReference>
<dbReference type="NCBIfam" id="NF004012">
    <property type="entry name" value="PRK05477.1-2"/>
    <property type="match status" value="1"/>
</dbReference>
<dbReference type="EC" id="6.3.5.-" evidence="11"/>
<dbReference type="Gene3D" id="1.10.150.380">
    <property type="entry name" value="GatB domain, N-terminal subdomain"/>
    <property type="match status" value="1"/>
</dbReference>
<evidence type="ECO:0000256" key="11">
    <source>
        <dbReference type="HAMAP-Rule" id="MF_00121"/>
    </source>
</evidence>
<gene>
    <name evidence="11 13" type="primary">gatB</name>
    <name evidence="13" type="ORF">ACFSJU_11180</name>
</gene>
<evidence type="ECO:0000256" key="6">
    <source>
        <dbReference type="ARBA" id="ARBA00022840"/>
    </source>
</evidence>
<comment type="similarity">
    <text evidence="1 11">Belongs to the GatB/GatE family. GatB subfamily.</text>
</comment>
<evidence type="ECO:0000256" key="10">
    <source>
        <dbReference type="ARBA" id="ARBA00047913"/>
    </source>
</evidence>
<evidence type="ECO:0000256" key="4">
    <source>
        <dbReference type="ARBA" id="ARBA00022598"/>
    </source>
</evidence>
<dbReference type="PANTHER" id="PTHR11659:SF4">
    <property type="entry name" value="ASPARTYL_GLUTAMYL-TRNA(GLN) AMIDOTRANSFERASE SUBUNIT B_E CATALYTIC DOMAIN-CONTAINING PROTEIN"/>
    <property type="match status" value="1"/>
</dbReference>
<dbReference type="Pfam" id="PF02637">
    <property type="entry name" value="GatB_Yqey"/>
    <property type="match status" value="1"/>
</dbReference>
<dbReference type="InterPro" id="IPR003789">
    <property type="entry name" value="Asn/Gln_tRNA_amidoTrase-B-like"/>
</dbReference>
<dbReference type="Gene3D" id="1.10.10.410">
    <property type="match status" value="1"/>
</dbReference>
<dbReference type="SUPFAM" id="SSF55931">
    <property type="entry name" value="Glutamine synthetase/guanido kinase"/>
    <property type="match status" value="1"/>
</dbReference>
<evidence type="ECO:0000256" key="3">
    <source>
        <dbReference type="ARBA" id="ARBA00016923"/>
    </source>
</evidence>
<evidence type="ECO:0000256" key="9">
    <source>
        <dbReference type="ARBA" id="ARBA00047380"/>
    </source>
</evidence>
<dbReference type="Proteomes" id="UP001597387">
    <property type="component" value="Unassembled WGS sequence"/>
</dbReference>
<dbReference type="PROSITE" id="PS01234">
    <property type="entry name" value="GATB"/>
    <property type="match status" value="1"/>
</dbReference>
<dbReference type="InterPro" id="IPR042114">
    <property type="entry name" value="GatB_C_1"/>
</dbReference>
<evidence type="ECO:0000313" key="13">
    <source>
        <dbReference type="EMBL" id="MFD2162956.1"/>
    </source>
</evidence>
<reference evidence="14" key="1">
    <citation type="journal article" date="2019" name="Int. J. Syst. Evol. Microbiol.">
        <title>The Global Catalogue of Microorganisms (GCM) 10K type strain sequencing project: providing services to taxonomists for standard genome sequencing and annotation.</title>
        <authorList>
            <consortium name="The Broad Institute Genomics Platform"/>
            <consortium name="The Broad Institute Genome Sequencing Center for Infectious Disease"/>
            <person name="Wu L."/>
            <person name="Ma J."/>
        </authorList>
    </citation>
    <scope>NUCLEOTIDE SEQUENCE [LARGE SCALE GENOMIC DNA]</scope>
    <source>
        <strain evidence="14">KCTC 42217</strain>
    </source>
</reference>
<keyword evidence="14" id="KW-1185">Reference proteome</keyword>
<dbReference type="HAMAP" id="MF_00121">
    <property type="entry name" value="GatB"/>
    <property type="match status" value="1"/>
</dbReference>
<evidence type="ECO:0000256" key="8">
    <source>
        <dbReference type="ARBA" id="ARBA00024799"/>
    </source>
</evidence>